<dbReference type="Gene3D" id="1.10.580.10">
    <property type="entry name" value="Citrate Synthase, domain 1"/>
    <property type="match status" value="1"/>
</dbReference>
<evidence type="ECO:0000256" key="5">
    <source>
        <dbReference type="ARBA" id="ARBA00049288"/>
    </source>
</evidence>
<dbReference type="PANTHER" id="PTHR42871:SF1">
    <property type="entry name" value="CITRATE SYNTHASE"/>
    <property type="match status" value="1"/>
</dbReference>
<evidence type="ECO:0000256" key="9">
    <source>
        <dbReference type="RuleBase" id="RU003406"/>
    </source>
</evidence>
<dbReference type="InterPro" id="IPR024176">
    <property type="entry name" value="Citrate_synthase_bac-typ"/>
</dbReference>
<evidence type="ECO:0000256" key="4">
    <source>
        <dbReference type="ARBA" id="ARBA00022679"/>
    </source>
</evidence>
<keyword evidence="11" id="KW-1185">Reference proteome</keyword>
<dbReference type="EMBL" id="JAKGAQ010000005">
    <property type="protein sequence ID" value="MCF2872806.1"/>
    <property type="molecule type" value="Genomic_DNA"/>
</dbReference>
<dbReference type="SUPFAM" id="SSF48256">
    <property type="entry name" value="Citrate synthase"/>
    <property type="match status" value="1"/>
</dbReference>
<dbReference type="NCBIfam" id="TIGR01798">
    <property type="entry name" value="cit_synth_I"/>
    <property type="match status" value="1"/>
</dbReference>
<dbReference type="RefSeq" id="WP_235227130.1">
    <property type="nucleotide sequence ID" value="NZ_JAKGAQ010000005.1"/>
</dbReference>
<evidence type="ECO:0000256" key="6">
    <source>
        <dbReference type="NCBIfam" id="TIGR01798"/>
    </source>
</evidence>
<protein>
    <recommendedName>
        <fullName evidence="6 7">Citrate synthase</fullName>
    </recommendedName>
</protein>
<keyword evidence="10" id="KW-0012">Acyltransferase</keyword>
<evidence type="ECO:0000256" key="1">
    <source>
        <dbReference type="ARBA" id="ARBA00004751"/>
    </source>
</evidence>
<comment type="pathway">
    <text evidence="1 8">Carbohydrate metabolism; tricarboxylic acid cycle; isocitrate from oxaloacetate: step 1/2.</text>
</comment>
<accession>A0ABS9D307</accession>
<dbReference type="Gene3D" id="2.20.28.60">
    <property type="match status" value="1"/>
</dbReference>
<dbReference type="InterPro" id="IPR036969">
    <property type="entry name" value="Citrate_synthase_sf"/>
</dbReference>
<dbReference type="InterPro" id="IPR016142">
    <property type="entry name" value="Citrate_synth-like_lrg_a-sub"/>
</dbReference>
<dbReference type="GO" id="GO:0036440">
    <property type="term" value="F:citrate synthase activity"/>
    <property type="evidence" value="ECO:0007669"/>
    <property type="project" value="UniProtKB-EC"/>
</dbReference>
<gene>
    <name evidence="10" type="primary">gltA</name>
    <name evidence="10" type="ORF">L0664_17190</name>
</gene>
<dbReference type="PIRSF" id="PIRSF001369">
    <property type="entry name" value="Citrate_synth"/>
    <property type="match status" value="1"/>
</dbReference>
<organism evidence="10 11">
    <name type="scientific">Octadecabacter dasysiphoniae</name>
    <dbReference type="NCBI Taxonomy" id="2909341"/>
    <lineage>
        <taxon>Bacteria</taxon>
        <taxon>Pseudomonadati</taxon>
        <taxon>Pseudomonadota</taxon>
        <taxon>Alphaproteobacteria</taxon>
        <taxon>Rhodobacterales</taxon>
        <taxon>Roseobacteraceae</taxon>
        <taxon>Octadecabacter</taxon>
    </lineage>
</organism>
<dbReference type="Pfam" id="PF00285">
    <property type="entry name" value="Citrate_synt"/>
    <property type="match status" value="1"/>
</dbReference>
<dbReference type="InterPro" id="IPR019810">
    <property type="entry name" value="Citrate_synthase_AS"/>
</dbReference>
<evidence type="ECO:0000313" key="11">
    <source>
        <dbReference type="Proteomes" id="UP001200557"/>
    </source>
</evidence>
<evidence type="ECO:0000313" key="10">
    <source>
        <dbReference type="EMBL" id="MCF2872806.1"/>
    </source>
</evidence>
<evidence type="ECO:0000256" key="3">
    <source>
        <dbReference type="ARBA" id="ARBA00022532"/>
    </source>
</evidence>
<proteinExistence type="inferred from homology"/>
<keyword evidence="4 7" id="KW-0808">Transferase</keyword>
<keyword evidence="3 8" id="KW-0816">Tricarboxylic acid cycle</keyword>
<dbReference type="CDD" id="cd06114">
    <property type="entry name" value="EcCS_like"/>
    <property type="match status" value="1"/>
</dbReference>
<comment type="caution">
    <text evidence="10">The sequence shown here is derived from an EMBL/GenBank/DDBJ whole genome shotgun (WGS) entry which is preliminary data.</text>
</comment>
<sequence length="430" mass="48012">MADTKTATLTIDGKSYELPMHSPTAGPDVIDIRKLYGQAGVFTYDPGFTSTAACDSTITFIDGDKGELLHRGYPIDQLAGKSHYLEVCFALLYGELPSAEELEKFENLVTNHTMIHEQMHNFFRGFRRDAHPMATMVGVVGAMSAFYHDSTDITDAHQREVASIRLIAKMPTIAAMAYKYSIGQPFVYPRNDLDYASNFLNMCFSVPAQDYHVNPILARAMDRIFTLHADHEQNASTSTVRLASSSGANPFACIAAGIACLWGPAHGGANQACLEMLKEIGNVDRIPEFIARAKDKNDDYRLMGFGHRVYKNFDPRATVMKQSADEVLELLGVDDNPLLQVAMELEKQALADPYFAEKKLFPNVDFYSGIILEAMGFPTSMFTPIFAMARTVGWISQWKEQLDDPQLKIGRPRQLYQGPTSRDYVNIENR</sequence>
<dbReference type="PANTHER" id="PTHR42871">
    <property type="entry name" value="CITRATE SYNTHASE"/>
    <property type="match status" value="1"/>
</dbReference>
<dbReference type="PRINTS" id="PR00143">
    <property type="entry name" value="CITRTSNTHASE"/>
</dbReference>
<evidence type="ECO:0000256" key="8">
    <source>
        <dbReference type="RuleBase" id="RU003370"/>
    </source>
</evidence>
<evidence type="ECO:0000256" key="2">
    <source>
        <dbReference type="ARBA" id="ARBA00010566"/>
    </source>
</evidence>
<dbReference type="NCBIfam" id="NF004126">
    <property type="entry name" value="PRK05614.1"/>
    <property type="match status" value="1"/>
</dbReference>
<reference evidence="10 11" key="1">
    <citation type="submission" date="2022-01" db="EMBL/GenBank/DDBJ databases">
        <title>Octadecabacter sp. nov., isolated from a marine alga.</title>
        <authorList>
            <person name="Jin M.S."/>
            <person name="Kim H.M."/>
            <person name="Han D.M."/>
            <person name="Jung J.J."/>
            <person name="Jeon C.O."/>
        </authorList>
    </citation>
    <scope>NUCLEOTIDE SEQUENCE [LARGE SCALE GENOMIC DNA]</scope>
    <source>
        <strain evidence="10 11">G9-8</strain>
    </source>
</reference>
<dbReference type="Proteomes" id="UP001200557">
    <property type="component" value="Unassembled WGS sequence"/>
</dbReference>
<comment type="catalytic activity">
    <reaction evidence="5 8">
        <text>oxaloacetate + acetyl-CoA + H2O = citrate + CoA + H(+)</text>
        <dbReference type="Rhea" id="RHEA:16845"/>
        <dbReference type="ChEBI" id="CHEBI:15377"/>
        <dbReference type="ChEBI" id="CHEBI:15378"/>
        <dbReference type="ChEBI" id="CHEBI:16452"/>
        <dbReference type="ChEBI" id="CHEBI:16947"/>
        <dbReference type="ChEBI" id="CHEBI:57287"/>
        <dbReference type="ChEBI" id="CHEBI:57288"/>
        <dbReference type="EC" id="2.3.3.16"/>
    </reaction>
</comment>
<dbReference type="Gene3D" id="1.10.230.10">
    <property type="entry name" value="Cytochrome P450-Terp, domain 2"/>
    <property type="match status" value="1"/>
</dbReference>
<dbReference type="PROSITE" id="PS00480">
    <property type="entry name" value="CITRATE_SYNTHASE"/>
    <property type="match status" value="1"/>
</dbReference>
<dbReference type="InterPro" id="IPR016143">
    <property type="entry name" value="Citrate_synth-like_sm_a-sub"/>
</dbReference>
<dbReference type="InterPro" id="IPR002020">
    <property type="entry name" value="Citrate_synthase"/>
</dbReference>
<comment type="similarity">
    <text evidence="2 7 9">Belongs to the citrate synthase family.</text>
</comment>
<evidence type="ECO:0000256" key="7">
    <source>
        <dbReference type="PIRNR" id="PIRNR001369"/>
    </source>
</evidence>
<name>A0ABS9D307_9RHOB</name>
<dbReference type="InterPro" id="IPR010953">
    <property type="entry name" value="Citrate_synthase_typ-I"/>
</dbReference>